<sequence>MFLFITILAITAVTCQSPNVEIEAQVPSGGQTAISNLRTDLLAGVPGYFWGNLTTSDVENSCSYSAVDGISGKNANVVAGNQSFMEDLTVTAMEYCDVLCGPELDLMPGSCTAYLLGLELLPRRCTDEPAVTLESGKQLPMSKLRAGDKVQSVAEEGSLIYDEVYFFGYQDSSAMGTFVALKVHLPERPAATIYLSPRHFIPVGPSLKASRAYLCQGRLYNPYTKGGNIVVNGILASAHSSWQLDDIIPASMTHHLPAVYNILFRPLLWMHKLGPPGLVESVVSVFEHKSSII</sequence>
<dbReference type="Pfam" id="PF01079">
    <property type="entry name" value="Hint"/>
    <property type="match status" value="1"/>
</dbReference>
<evidence type="ECO:0000313" key="4">
    <source>
        <dbReference type="Proteomes" id="UP001491310"/>
    </source>
</evidence>
<dbReference type="EMBL" id="JALJOT010000014">
    <property type="protein sequence ID" value="KAK9903420.1"/>
    <property type="molecule type" value="Genomic_DNA"/>
</dbReference>
<keyword evidence="4" id="KW-1185">Reference proteome</keyword>
<dbReference type="PANTHER" id="PTHR11889:SF31">
    <property type="entry name" value="PROTEIN HEDGEHOG"/>
    <property type="match status" value="1"/>
</dbReference>
<evidence type="ECO:0000256" key="1">
    <source>
        <dbReference type="SAM" id="SignalP"/>
    </source>
</evidence>
<dbReference type="PANTHER" id="PTHR11889">
    <property type="entry name" value="HEDGEHOG"/>
    <property type="match status" value="1"/>
</dbReference>
<feature type="domain" description="Hedgehog protein Hint" evidence="2">
    <location>
        <begin position="129"/>
        <end position="205"/>
    </location>
</feature>
<feature type="signal peptide" evidence="1">
    <location>
        <begin position="1"/>
        <end position="15"/>
    </location>
</feature>
<evidence type="ECO:0000313" key="3">
    <source>
        <dbReference type="EMBL" id="KAK9903420.1"/>
    </source>
</evidence>
<name>A0ABR2YE46_9CHLO</name>
<organism evidence="3 4">
    <name type="scientific">Coccomyxa subellipsoidea</name>
    <dbReference type="NCBI Taxonomy" id="248742"/>
    <lineage>
        <taxon>Eukaryota</taxon>
        <taxon>Viridiplantae</taxon>
        <taxon>Chlorophyta</taxon>
        <taxon>core chlorophytes</taxon>
        <taxon>Trebouxiophyceae</taxon>
        <taxon>Trebouxiophyceae incertae sedis</taxon>
        <taxon>Coccomyxaceae</taxon>
        <taxon>Coccomyxa</taxon>
    </lineage>
</organism>
<evidence type="ECO:0000259" key="2">
    <source>
        <dbReference type="Pfam" id="PF01079"/>
    </source>
</evidence>
<dbReference type="InterPro" id="IPR036844">
    <property type="entry name" value="Hint_dom_sf"/>
</dbReference>
<dbReference type="Proteomes" id="UP001491310">
    <property type="component" value="Unassembled WGS sequence"/>
</dbReference>
<dbReference type="Gene3D" id="2.170.16.10">
    <property type="entry name" value="Hedgehog/Intein (Hint) domain"/>
    <property type="match status" value="1"/>
</dbReference>
<dbReference type="InterPro" id="IPR001767">
    <property type="entry name" value="Hedgehog_Hint"/>
</dbReference>
<reference evidence="3 4" key="1">
    <citation type="journal article" date="2024" name="Nat. Commun.">
        <title>Phylogenomics reveals the evolutionary origins of lichenization in chlorophyte algae.</title>
        <authorList>
            <person name="Puginier C."/>
            <person name="Libourel C."/>
            <person name="Otte J."/>
            <person name="Skaloud P."/>
            <person name="Haon M."/>
            <person name="Grisel S."/>
            <person name="Petersen M."/>
            <person name="Berrin J.G."/>
            <person name="Delaux P.M."/>
            <person name="Dal Grande F."/>
            <person name="Keller J."/>
        </authorList>
    </citation>
    <scope>NUCLEOTIDE SEQUENCE [LARGE SCALE GENOMIC DNA]</scope>
    <source>
        <strain evidence="3 4">SAG 216-7</strain>
    </source>
</reference>
<feature type="chain" id="PRO_5047483011" description="Hedgehog protein Hint domain-containing protein" evidence="1">
    <location>
        <begin position="16"/>
        <end position="293"/>
    </location>
</feature>
<dbReference type="SUPFAM" id="SSF51294">
    <property type="entry name" value="Hedgehog/intein (Hint) domain"/>
    <property type="match status" value="1"/>
</dbReference>
<accession>A0ABR2YE46</accession>
<proteinExistence type="predicted"/>
<protein>
    <recommendedName>
        <fullName evidence="2">Hedgehog protein Hint domain-containing protein</fullName>
    </recommendedName>
</protein>
<dbReference type="InterPro" id="IPR050387">
    <property type="entry name" value="Hedgehog_Signaling"/>
</dbReference>
<comment type="caution">
    <text evidence="3">The sequence shown here is derived from an EMBL/GenBank/DDBJ whole genome shotgun (WGS) entry which is preliminary data.</text>
</comment>
<gene>
    <name evidence="3" type="ORF">WJX75_005128</name>
</gene>
<keyword evidence="1" id="KW-0732">Signal</keyword>